<sequence>MRVTVDGVEVEAASGQTVAAVLLRLGRVSWRTTREAGRPRGIFCGIGVCHDCLVVVNGVPDVRACQRLVGDGDDVRTQHGAELPS</sequence>
<gene>
    <name evidence="2" type="ordered locus">Snas_4108</name>
</gene>
<dbReference type="GO" id="GO:0051536">
    <property type="term" value="F:iron-sulfur cluster binding"/>
    <property type="evidence" value="ECO:0007669"/>
    <property type="project" value="InterPro"/>
</dbReference>
<dbReference type="SUPFAM" id="SSF54292">
    <property type="entry name" value="2Fe-2S ferredoxin-like"/>
    <property type="match status" value="1"/>
</dbReference>
<reference evidence="2 3" key="1">
    <citation type="journal article" date="2009" name="Stand. Genomic Sci.">
        <title>Complete genome sequence of Stackebrandtia nassauensis type strain (LLR-40K-21).</title>
        <authorList>
            <person name="Munk C."/>
            <person name="Lapidus A."/>
            <person name="Copeland A."/>
            <person name="Jando M."/>
            <person name="Mayilraj S."/>
            <person name="Glavina Del Rio T."/>
            <person name="Nolan M."/>
            <person name="Chen F."/>
            <person name="Lucas S."/>
            <person name="Tice H."/>
            <person name="Cheng J.F."/>
            <person name="Han C."/>
            <person name="Detter J.C."/>
            <person name="Bruce D."/>
            <person name="Goodwin L."/>
            <person name="Chain P."/>
            <person name="Pitluck S."/>
            <person name="Goker M."/>
            <person name="Ovchinikova G."/>
            <person name="Pati A."/>
            <person name="Ivanova N."/>
            <person name="Mavromatis K."/>
            <person name="Chen A."/>
            <person name="Palaniappan K."/>
            <person name="Land M."/>
            <person name="Hauser L."/>
            <person name="Chang Y.J."/>
            <person name="Jeffries C.D."/>
            <person name="Bristow J."/>
            <person name="Eisen J.A."/>
            <person name="Markowitz V."/>
            <person name="Hugenholtz P."/>
            <person name="Kyrpides N.C."/>
            <person name="Klenk H.P."/>
        </authorList>
    </citation>
    <scope>NUCLEOTIDE SEQUENCE [LARGE SCALE GENOMIC DNA]</scope>
    <source>
        <strain evidence="3">DSM 44728 / CIP 108903 / NRRL B-16338 / NBRC 102104 / LLR-40K-21</strain>
    </source>
</reference>
<keyword evidence="3" id="KW-1185">Reference proteome</keyword>
<dbReference type="eggNOG" id="COG3383">
    <property type="taxonomic scope" value="Bacteria"/>
</dbReference>
<dbReference type="RefSeq" id="WP_013019330.1">
    <property type="nucleotide sequence ID" value="NC_013947.1"/>
</dbReference>
<proteinExistence type="predicted"/>
<organism evidence="2 3">
    <name type="scientific">Stackebrandtia nassauensis (strain DSM 44728 / CIP 108903 / NRRL B-16338 / NBRC 102104 / LLR-40K-21)</name>
    <dbReference type="NCBI Taxonomy" id="446470"/>
    <lineage>
        <taxon>Bacteria</taxon>
        <taxon>Bacillati</taxon>
        <taxon>Actinomycetota</taxon>
        <taxon>Actinomycetes</taxon>
        <taxon>Glycomycetales</taxon>
        <taxon>Glycomycetaceae</taxon>
        <taxon>Stackebrandtia</taxon>
    </lineage>
</organism>
<dbReference type="OrthoDB" id="573392at2"/>
<dbReference type="HOGENOM" id="CLU_153062_2_0_11"/>
<evidence type="ECO:0000313" key="3">
    <source>
        <dbReference type="Proteomes" id="UP000000844"/>
    </source>
</evidence>
<dbReference type="GO" id="GO:0016491">
    <property type="term" value="F:oxidoreductase activity"/>
    <property type="evidence" value="ECO:0007669"/>
    <property type="project" value="UniProtKB-KW"/>
</dbReference>
<dbReference type="EMBL" id="CP001778">
    <property type="protein sequence ID" value="ADD43759.1"/>
    <property type="molecule type" value="Genomic_DNA"/>
</dbReference>
<evidence type="ECO:0000256" key="1">
    <source>
        <dbReference type="ARBA" id="ARBA00023002"/>
    </source>
</evidence>
<dbReference type="InterPro" id="IPR036010">
    <property type="entry name" value="2Fe-2S_ferredoxin-like_sf"/>
</dbReference>
<dbReference type="STRING" id="446470.Snas_4108"/>
<accession>D3Q109</accession>
<dbReference type="Gene3D" id="3.10.20.440">
    <property type="entry name" value="2Fe-2S iron-sulphur cluster binding domain, sarcosine oxidase, alpha subunit, N-terminal domain"/>
    <property type="match status" value="1"/>
</dbReference>
<dbReference type="KEGG" id="sna:Snas_4108"/>
<dbReference type="AlphaFoldDB" id="D3Q109"/>
<protein>
    <submittedName>
        <fullName evidence="2">Ferredoxin</fullName>
    </submittedName>
</protein>
<dbReference type="Proteomes" id="UP000000844">
    <property type="component" value="Chromosome"/>
</dbReference>
<dbReference type="InterPro" id="IPR042204">
    <property type="entry name" value="2Fe-2S-bd_N"/>
</dbReference>
<keyword evidence="1" id="KW-0560">Oxidoreductase</keyword>
<name>D3Q109_STANL</name>
<dbReference type="Pfam" id="PF13510">
    <property type="entry name" value="Fer2_4"/>
    <property type="match status" value="1"/>
</dbReference>
<evidence type="ECO:0000313" key="2">
    <source>
        <dbReference type="EMBL" id="ADD43759.1"/>
    </source>
</evidence>